<feature type="compositionally biased region" description="Polar residues" evidence="1">
    <location>
        <begin position="130"/>
        <end position="147"/>
    </location>
</feature>
<sequence length="195" mass="19984">MGLRSKRKPSNSAPPPPHSKVVFTPAVTRSRSIMTRKPSGAAAPSSAAEVSASTIPAASPSSTPTVAPASSTQKGRSLSILLTTMKNDPPPPLFRAAVDSTSTNTPAVSAAPAAEPVANKGKEREAAPQPLSSLESSPYVTSYPQTSHPSGIVDLSYDLSNPTSCMSASQSKSGPKVARVPSVKDRIAEPPDLSV</sequence>
<feature type="compositionally biased region" description="Polar residues" evidence="1">
    <location>
        <begin position="160"/>
        <end position="173"/>
    </location>
</feature>
<feature type="region of interest" description="Disordered" evidence="1">
    <location>
        <begin position="1"/>
        <end position="147"/>
    </location>
</feature>
<dbReference type="EMBL" id="MU154718">
    <property type="protein sequence ID" value="KAF9488330.1"/>
    <property type="molecule type" value="Genomic_DNA"/>
</dbReference>
<name>A0A9P5ZJE8_PLEER</name>
<accession>A0A9P5ZJE8</accession>
<dbReference type="Proteomes" id="UP000807025">
    <property type="component" value="Unassembled WGS sequence"/>
</dbReference>
<dbReference type="AlphaFoldDB" id="A0A9P5ZJE8"/>
<protein>
    <submittedName>
        <fullName evidence="2">Uncharacterized protein</fullName>
    </submittedName>
</protein>
<feature type="compositionally biased region" description="Polar residues" evidence="1">
    <location>
        <begin position="73"/>
        <end position="86"/>
    </location>
</feature>
<proteinExistence type="predicted"/>
<evidence type="ECO:0000313" key="2">
    <source>
        <dbReference type="EMBL" id="KAF9488330.1"/>
    </source>
</evidence>
<feature type="region of interest" description="Disordered" evidence="1">
    <location>
        <begin position="160"/>
        <end position="195"/>
    </location>
</feature>
<keyword evidence="3" id="KW-1185">Reference proteome</keyword>
<feature type="compositionally biased region" description="Low complexity" evidence="1">
    <location>
        <begin position="39"/>
        <end position="72"/>
    </location>
</feature>
<comment type="caution">
    <text evidence="2">The sequence shown here is derived from an EMBL/GenBank/DDBJ whole genome shotgun (WGS) entry which is preliminary data.</text>
</comment>
<reference evidence="2" key="1">
    <citation type="submission" date="2020-11" db="EMBL/GenBank/DDBJ databases">
        <authorList>
            <consortium name="DOE Joint Genome Institute"/>
            <person name="Ahrendt S."/>
            <person name="Riley R."/>
            <person name="Andreopoulos W."/>
            <person name="Labutti K."/>
            <person name="Pangilinan J."/>
            <person name="Ruiz-Duenas F.J."/>
            <person name="Barrasa J.M."/>
            <person name="Sanchez-Garcia M."/>
            <person name="Camarero S."/>
            <person name="Miyauchi S."/>
            <person name="Serrano A."/>
            <person name="Linde D."/>
            <person name="Babiker R."/>
            <person name="Drula E."/>
            <person name="Ayuso-Fernandez I."/>
            <person name="Pacheco R."/>
            <person name="Padilla G."/>
            <person name="Ferreira P."/>
            <person name="Barriuso J."/>
            <person name="Kellner H."/>
            <person name="Castanera R."/>
            <person name="Alfaro M."/>
            <person name="Ramirez L."/>
            <person name="Pisabarro A.G."/>
            <person name="Kuo A."/>
            <person name="Tritt A."/>
            <person name="Lipzen A."/>
            <person name="He G."/>
            <person name="Yan M."/>
            <person name="Ng V."/>
            <person name="Cullen D."/>
            <person name="Martin F."/>
            <person name="Rosso M.-N."/>
            <person name="Henrissat B."/>
            <person name="Hibbett D."/>
            <person name="Martinez A.T."/>
            <person name="Grigoriev I.V."/>
        </authorList>
    </citation>
    <scope>NUCLEOTIDE SEQUENCE</scope>
    <source>
        <strain evidence="2">ATCC 90797</strain>
    </source>
</reference>
<organism evidence="2 3">
    <name type="scientific">Pleurotus eryngii</name>
    <name type="common">Boletus of the steppes</name>
    <dbReference type="NCBI Taxonomy" id="5323"/>
    <lineage>
        <taxon>Eukaryota</taxon>
        <taxon>Fungi</taxon>
        <taxon>Dikarya</taxon>
        <taxon>Basidiomycota</taxon>
        <taxon>Agaricomycotina</taxon>
        <taxon>Agaricomycetes</taxon>
        <taxon>Agaricomycetidae</taxon>
        <taxon>Agaricales</taxon>
        <taxon>Pleurotineae</taxon>
        <taxon>Pleurotaceae</taxon>
        <taxon>Pleurotus</taxon>
    </lineage>
</organism>
<feature type="compositionally biased region" description="Low complexity" evidence="1">
    <location>
        <begin position="100"/>
        <end position="119"/>
    </location>
</feature>
<gene>
    <name evidence="2" type="ORF">BDN71DRAFT_1513140</name>
</gene>
<evidence type="ECO:0000256" key="1">
    <source>
        <dbReference type="SAM" id="MobiDB-lite"/>
    </source>
</evidence>
<evidence type="ECO:0000313" key="3">
    <source>
        <dbReference type="Proteomes" id="UP000807025"/>
    </source>
</evidence>